<proteinExistence type="predicted"/>
<dbReference type="KEGG" id="rha:RHA1_ro03559"/>
<name>Q0SAS4_RHOJR</name>
<dbReference type="EMBL" id="CP000431">
    <property type="protein sequence ID" value="ABG95362.1"/>
    <property type="molecule type" value="Genomic_DNA"/>
</dbReference>
<dbReference type="eggNOG" id="COG0427">
    <property type="taxonomic scope" value="Bacteria"/>
</dbReference>
<dbReference type="AlphaFoldDB" id="Q0SAS4"/>
<feature type="region of interest" description="Disordered" evidence="1">
    <location>
        <begin position="1"/>
        <end position="28"/>
    </location>
</feature>
<dbReference type="Proteomes" id="UP000008710">
    <property type="component" value="Chromosome"/>
</dbReference>
<sequence>MQSLGSSPDRGSRLHPVRRSAYPVPAPESSITWKDIRSSDPCRVHAGGLASRRVFRDGSDSADTPVGADVELEGDPGDGPLWGGQESRTVGVMIAGPSHGSARAVSRITIRRAFGRDSVGDLAEPASGGSAATNGRGRRAVANTGVIR</sequence>
<evidence type="ECO:0000256" key="1">
    <source>
        <dbReference type="SAM" id="MobiDB-lite"/>
    </source>
</evidence>
<feature type="region of interest" description="Disordered" evidence="1">
    <location>
        <begin position="119"/>
        <end position="148"/>
    </location>
</feature>
<reference evidence="3" key="1">
    <citation type="journal article" date="2006" name="Proc. Natl. Acad. Sci. U.S.A.">
        <title>The complete genome of Rhodococcus sp. RHA1 provides insights into a catabolic powerhouse.</title>
        <authorList>
            <person name="McLeod M.P."/>
            <person name="Warren R.L."/>
            <person name="Hsiao W.W.L."/>
            <person name="Araki N."/>
            <person name="Myhre M."/>
            <person name="Fernandes C."/>
            <person name="Miyazawa D."/>
            <person name="Wong W."/>
            <person name="Lillquist A.L."/>
            <person name="Wang D."/>
            <person name="Dosanjh M."/>
            <person name="Hara H."/>
            <person name="Petrescu A."/>
            <person name="Morin R.D."/>
            <person name="Yang G."/>
            <person name="Stott J.M."/>
            <person name="Schein J.E."/>
            <person name="Shin H."/>
            <person name="Smailus D."/>
            <person name="Siddiqui A.S."/>
            <person name="Marra M.A."/>
            <person name="Jones S.J.M."/>
            <person name="Holt R."/>
            <person name="Brinkman F.S.L."/>
            <person name="Miyauchi K."/>
            <person name="Fukuda M."/>
            <person name="Davies J.E."/>
            <person name="Mohn W.W."/>
            <person name="Eltis L.D."/>
        </authorList>
    </citation>
    <scope>NUCLEOTIDE SEQUENCE [LARGE SCALE GENOMIC DNA]</scope>
    <source>
        <strain evidence="3">RHA1</strain>
    </source>
</reference>
<organism evidence="2 3">
    <name type="scientific">Rhodococcus jostii (strain RHA1)</name>
    <dbReference type="NCBI Taxonomy" id="101510"/>
    <lineage>
        <taxon>Bacteria</taxon>
        <taxon>Bacillati</taxon>
        <taxon>Actinomycetota</taxon>
        <taxon>Actinomycetes</taxon>
        <taxon>Mycobacteriales</taxon>
        <taxon>Nocardiaceae</taxon>
        <taxon>Rhodococcus</taxon>
    </lineage>
</organism>
<evidence type="ECO:0000313" key="2">
    <source>
        <dbReference type="EMBL" id="ABG95362.1"/>
    </source>
</evidence>
<dbReference type="HOGENOM" id="CLU_1757399_0_0_11"/>
<feature type="region of interest" description="Disordered" evidence="1">
    <location>
        <begin position="55"/>
        <end position="80"/>
    </location>
</feature>
<evidence type="ECO:0000313" key="3">
    <source>
        <dbReference type="Proteomes" id="UP000008710"/>
    </source>
</evidence>
<gene>
    <name evidence="2" type="ordered locus">RHA1_ro03559</name>
</gene>
<accession>Q0SAS4</accession>
<protein>
    <submittedName>
        <fullName evidence="2">Uncharacterized protein</fullName>
    </submittedName>
</protein>